<name>A0A5J9WTW5_9POAL</name>
<dbReference type="PANTHER" id="PTHR33127">
    <property type="entry name" value="TRANSMEMBRANE PROTEIN"/>
    <property type="match status" value="1"/>
</dbReference>
<gene>
    <name evidence="2" type="ORF">EJB05_02983</name>
</gene>
<accession>A0A5J9WTW5</accession>
<feature type="domain" description="KIB1-4 beta-propeller" evidence="1">
    <location>
        <begin position="39"/>
        <end position="329"/>
    </location>
</feature>
<evidence type="ECO:0000313" key="3">
    <source>
        <dbReference type="Proteomes" id="UP000324897"/>
    </source>
</evidence>
<dbReference type="InterPro" id="IPR005174">
    <property type="entry name" value="KIB1-4_b-propeller"/>
</dbReference>
<dbReference type="Proteomes" id="UP000324897">
    <property type="component" value="Chromosome 6"/>
</dbReference>
<dbReference type="AlphaFoldDB" id="A0A5J9WTW5"/>
<keyword evidence="3" id="KW-1185">Reference proteome</keyword>
<organism evidence="2 3">
    <name type="scientific">Eragrostis curvula</name>
    <name type="common">weeping love grass</name>
    <dbReference type="NCBI Taxonomy" id="38414"/>
    <lineage>
        <taxon>Eukaryota</taxon>
        <taxon>Viridiplantae</taxon>
        <taxon>Streptophyta</taxon>
        <taxon>Embryophyta</taxon>
        <taxon>Tracheophyta</taxon>
        <taxon>Spermatophyta</taxon>
        <taxon>Magnoliopsida</taxon>
        <taxon>Liliopsida</taxon>
        <taxon>Poales</taxon>
        <taxon>Poaceae</taxon>
        <taxon>PACMAD clade</taxon>
        <taxon>Chloridoideae</taxon>
        <taxon>Eragrostideae</taxon>
        <taxon>Eragrostidinae</taxon>
        <taxon>Eragrostis</taxon>
    </lineage>
</organism>
<evidence type="ECO:0000313" key="2">
    <source>
        <dbReference type="EMBL" id="TVU51548.1"/>
    </source>
</evidence>
<dbReference type="Gramene" id="TVU51548">
    <property type="protein sequence ID" value="TVU51548"/>
    <property type="gene ID" value="EJB05_02983"/>
</dbReference>
<protein>
    <recommendedName>
        <fullName evidence="1">KIB1-4 beta-propeller domain-containing protein</fullName>
    </recommendedName>
</protein>
<evidence type="ECO:0000259" key="1">
    <source>
        <dbReference type="Pfam" id="PF03478"/>
    </source>
</evidence>
<feature type="non-terminal residue" evidence="2">
    <location>
        <position position="1"/>
    </location>
</feature>
<dbReference type="Pfam" id="PF03478">
    <property type="entry name" value="Beta-prop_KIB1-4"/>
    <property type="match status" value="1"/>
</dbReference>
<dbReference type="EMBL" id="RWGY01000002">
    <property type="protein sequence ID" value="TVU51548.1"/>
    <property type="molecule type" value="Genomic_DNA"/>
</dbReference>
<reference evidence="2 3" key="1">
    <citation type="journal article" date="2019" name="Sci. Rep.">
        <title>A high-quality genome of Eragrostis curvula grass provides insights into Poaceae evolution and supports new strategies to enhance forage quality.</title>
        <authorList>
            <person name="Carballo J."/>
            <person name="Santos B.A.C.M."/>
            <person name="Zappacosta D."/>
            <person name="Garbus I."/>
            <person name="Selva J.P."/>
            <person name="Gallo C.A."/>
            <person name="Diaz A."/>
            <person name="Albertini E."/>
            <person name="Caccamo M."/>
            <person name="Echenique V."/>
        </authorList>
    </citation>
    <scope>NUCLEOTIDE SEQUENCE [LARGE SCALE GENOMIC DNA]</scope>
    <source>
        <strain evidence="3">cv. Victoria</strain>
        <tissue evidence="2">Leaf</tissue>
    </source>
</reference>
<comment type="caution">
    <text evidence="2">The sequence shown here is derived from an EMBL/GenBank/DDBJ whole genome shotgun (WGS) entry which is preliminary data.</text>
</comment>
<dbReference type="PANTHER" id="PTHR33127:SF37">
    <property type="entry name" value="DUF295 DOMAIN-CONTAINING PROTEIN"/>
    <property type="match status" value="1"/>
</dbReference>
<proteinExistence type="predicted"/>
<dbReference type="OrthoDB" id="683321at2759"/>
<sequence length="360" mass="40410">MTMDMRSTKQPLNTLAQANRRGEEEGDYAASDAPTSTLMFSLSEQSIYRGARPEIMVAKDNTLFSTPQGWLLIIGEISEAWLWHPLNGETISLPPIHDDHFIPANCKCLLTHYSVADPDCAVVLLDVGDPNMWFCRVSGGQWGHHTYHQIGGDIEDLPEDFADSSPPPPPTTDIIGNVAALRGKVHFTCIESKQEKICIIDLDFPPPNHPPTAVLQKFEVPNLEFPQDMCSGKVWLVESQEELFAVCICFLDFDPDHIGAVLVYKMDFSVEDQIPLGWRRVHSVGDRAFLLSGTNMATWCSASGHNFKGNAVYFLKNFRSDDGELCVYDLQEQTMEIVRVHDQDLVLTRTKPYWINVPPC</sequence>